<protein>
    <submittedName>
        <fullName evidence="3">Translation initiation factor 2</fullName>
    </submittedName>
</protein>
<evidence type="ECO:0000313" key="4">
    <source>
        <dbReference type="Proteomes" id="UP000217830"/>
    </source>
</evidence>
<keyword evidence="3" id="KW-0396">Initiation factor</keyword>
<keyword evidence="4" id="KW-1185">Reference proteome</keyword>
<reference evidence="3 4" key="1">
    <citation type="submission" date="2017-08" db="EMBL/GenBank/DDBJ databases">
        <title>Draft Genome Sequence of Pseudomonas moraviensis TYU6, isolated from Taxus cuspidata by using PacBio Single-Molecule Real-Time Technology.</title>
        <authorList>
            <person name="Baek K.-H."/>
            <person name="Mishra A.K."/>
        </authorList>
    </citation>
    <scope>NUCLEOTIDE SEQUENCE [LARGE SCALE GENOMIC DNA]</scope>
    <source>
        <strain evidence="3 4">TYU6</strain>
    </source>
</reference>
<comment type="caution">
    <text evidence="3">The sequence shown here is derived from an EMBL/GenBank/DDBJ whole genome shotgun (WGS) entry which is preliminary data.</text>
</comment>
<dbReference type="EMBL" id="NRST01000001">
    <property type="protein sequence ID" value="PAW54844.1"/>
    <property type="molecule type" value="Genomic_DNA"/>
</dbReference>
<keyword evidence="2" id="KW-1133">Transmembrane helix</keyword>
<dbReference type="RefSeq" id="WP_047292453.1">
    <property type="nucleotide sequence ID" value="NZ_NRSS01000004.1"/>
</dbReference>
<keyword evidence="2" id="KW-0812">Transmembrane</keyword>
<dbReference type="GO" id="GO:0003743">
    <property type="term" value="F:translation initiation factor activity"/>
    <property type="evidence" value="ECO:0007669"/>
    <property type="project" value="UniProtKB-KW"/>
</dbReference>
<keyword evidence="3" id="KW-0648">Protein biosynthesis</keyword>
<organism evidence="3 4">
    <name type="scientific">Pseudomonas moraviensis</name>
    <dbReference type="NCBI Taxonomy" id="321662"/>
    <lineage>
        <taxon>Bacteria</taxon>
        <taxon>Pseudomonadati</taxon>
        <taxon>Pseudomonadota</taxon>
        <taxon>Gammaproteobacteria</taxon>
        <taxon>Pseudomonadales</taxon>
        <taxon>Pseudomonadaceae</taxon>
        <taxon>Pseudomonas</taxon>
    </lineage>
</organism>
<feature type="compositionally biased region" description="Basic and acidic residues" evidence="1">
    <location>
        <begin position="49"/>
        <end position="59"/>
    </location>
</feature>
<evidence type="ECO:0000313" key="3">
    <source>
        <dbReference type="EMBL" id="PAW54844.1"/>
    </source>
</evidence>
<gene>
    <name evidence="3" type="ORF">CKQ80_05875</name>
</gene>
<feature type="transmembrane region" description="Helical" evidence="2">
    <location>
        <begin position="106"/>
        <end position="127"/>
    </location>
</feature>
<name>A0A2A2PHB6_9PSED</name>
<keyword evidence="2" id="KW-0472">Membrane</keyword>
<sequence length="136" mass="15126">MRKGPLCLMWVTLTIMAPAHGEETTESGSSTPLSLSAGSQITELQQRLKASEQQREELSKQLQNADNTRESAVLARLRQENQRLKLQLKEAQASPLPRLLTEQQQWFVTGAGVALLALLCGIFASGASRKRRQWLN</sequence>
<proteinExistence type="predicted"/>
<evidence type="ECO:0000256" key="1">
    <source>
        <dbReference type="SAM" id="MobiDB-lite"/>
    </source>
</evidence>
<dbReference type="Proteomes" id="UP000217830">
    <property type="component" value="Unassembled WGS sequence"/>
</dbReference>
<dbReference type="AlphaFoldDB" id="A0A2A2PHB6"/>
<evidence type="ECO:0000256" key="2">
    <source>
        <dbReference type="SAM" id="Phobius"/>
    </source>
</evidence>
<feature type="region of interest" description="Disordered" evidence="1">
    <location>
        <begin position="42"/>
        <end position="68"/>
    </location>
</feature>
<accession>A0A2A2PHB6</accession>